<dbReference type="GO" id="GO:0003725">
    <property type="term" value="F:double-stranded RNA binding"/>
    <property type="evidence" value="ECO:0007669"/>
    <property type="project" value="TreeGrafter"/>
</dbReference>
<proteinExistence type="predicted"/>
<dbReference type="GO" id="GO:0005634">
    <property type="term" value="C:nucleus"/>
    <property type="evidence" value="ECO:0007669"/>
    <property type="project" value="TreeGrafter"/>
</dbReference>
<evidence type="ECO:0000259" key="3">
    <source>
        <dbReference type="PROSITE" id="PS50137"/>
    </source>
</evidence>
<dbReference type="GO" id="GO:0005737">
    <property type="term" value="C:cytoplasm"/>
    <property type="evidence" value="ECO:0007669"/>
    <property type="project" value="TreeGrafter"/>
</dbReference>
<dbReference type="SUPFAM" id="SSF54768">
    <property type="entry name" value="dsRNA-binding domain-like"/>
    <property type="match status" value="2"/>
</dbReference>
<name>A0A1B0C3Z0_9MUSC</name>
<organism evidence="4 5">
    <name type="scientific">Glossina palpalis gambiensis</name>
    <dbReference type="NCBI Taxonomy" id="67801"/>
    <lineage>
        <taxon>Eukaryota</taxon>
        <taxon>Metazoa</taxon>
        <taxon>Ecdysozoa</taxon>
        <taxon>Arthropoda</taxon>
        <taxon>Hexapoda</taxon>
        <taxon>Insecta</taxon>
        <taxon>Pterygota</taxon>
        <taxon>Neoptera</taxon>
        <taxon>Endopterygota</taxon>
        <taxon>Diptera</taxon>
        <taxon>Brachycera</taxon>
        <taxon>Muscomorpha</taxon>
        <taxon>Hippoboscoidea</taxon>
        <taxon>Glossinidae</taxon>
        <taxon>Glossina</taxon>
    </lineage>
</organism>
<reference evidence="5" key="1">
    <citation type="submission" date="2015-01" db="EMBL/GenBank/DDBJ databases">
        <authorList>
            <person name="Aksoy S."/>
            <person name="Warren W."/>
            <person name="Wilson R.K."/>
        </authorList>
    </citation>
    <scope>NUCLEOTIDE SEQUENCE [LARGE SCALE GENOMIC DNA]</scope>
    <source>
        <strain evidence="5">IAEA</strain>
    </source>
</reference>
<dbReference type="CDD" id="cd00048">
    <property type="entry name" value="DSRM_SF"/>
    <property type="match status" value="1"/>
</dbReference>
<keyword evidence="1 2" id="KW-0694">RNA-binding</keyword>
<dbReference type="EnsemblMetazoa" id="GPPI048471-RA">
    <property type="protein sequence ID" value="GPPI048471-PA"/>
    <property type="gene ID" value="GPPI048471"/>
</dbReference>
<dbReference type="VEuPathDB" id="VectorBase:GPPI048471"/>
<evidence type="ECO:0000256" key="1">
    <source>
        <dbReference type="ARBA" id="ARBA00022884"/>
    </source>
</evidence>
<dbReference type="InterPro" id="IPR014720">
    <property type="entry name" value="dsRBD_dom"/>
</dbReference>
<dbReference type="InterPro" id="IPR051247">
    <property type="entry name" value="RLC_Component"/>
</dbReference>
<dbReference type="PANTHER" id="PTHR46205:SF4">
    <property type="entry name" value="LD06392P"/>
    <property type="match status" value="1"/>
</dbReference>
<evidence type="ECO:0000313" key="4">
    <source>
        <dbReference type="EnsemblMetazoa" id="GPPI048471-PA"/>
    </source>
</evidence>
<keyword evidence="5" id="KW-1185">Reference proteome</keyword>
<dbReference type="PANTHER" id="PTHR46205">
    <property type="entry name" value="LOQUACIOUS, ISOFORM B"/>
    <property type="match status" value="1"/>
</dbReference>
<dbReference type="SMART" id="SM00358">
    <property type="entry name" value="DSRM"/>
    <property type="match status" value="2"/>
</dbReference>
<dbReference type="Pfam" id="PF00035">
    <property type="entry name" value="dsrm"/>
    <property type="match status" value="2"/>
</dbReference>
<reference evidence="4" key="2">
    <citation type="submission" date="2020-05" db="UniProtKB">
        <authorList>
            <consortium name="EnsemblMetazoa"/>
        </authorList>
    </citation>
    <scope>IDENTIFICATION</scope>
    <source>
        <strain evidence="4">IAEA</strain>
    </source>
</reference>
<sequence>MVGKSSVSALQEYCAKNKISAPTYEWIDSERGSFVCRVKLMDVEVDGNGRSKSDAKHLAAFNIIKKLRLQGPDIDEFSEIDQTETSNEDMIAMLRDYCVQHQHPLPTFEMIQDGGTPNSPEFIVLCSLASIRRFGKSTKKKDARQKAALALLALIKNRGTESLDHDMRLISLDDTMEDVEGERYLKFKAYRELTESLLGGETPGVPLSERHNYFTKFHKCLKAEANNILSKDYDSDQAKVTELFKALKITPKITKTPALDTFELMVSIELNCEYDVYLANLESKIYGDVLRYFEIMLN</sequence>
<evidence type="ECO:0000256" key="2">
    <source>
        <dbReference type="PROSITE-ProRule" id="PRU00266"/>
    </source>
</evidence>
<dbReference type="AlphaFoldDB" id="A0A1B0C3Z0"/>
<dbReference type="GO" id="GO:0035197">
    <property type="term" value="F:siRNA binding"/>
    <property type="evidence" value="ECO:0007669"/>
    <property type="project" value="TreeGrafter"/>
</dbReference>
<dbReference type="STRING" id="67801.A0A1B0C3Z0"/>
<dbReference type="GO" id="GO:0030422">
    <property type="term" value="P:siRNA processing"/>
    <property type="evidence" value="ECO:0007669"/>
    <property type="project" value="TreeGrafter"/>
</dbReference>
<feature type="domain" description="DRBM" evidence="3">
    <location>
        <begin position="89"/>
        <end position="157"/>
    </location>
</feature>
<feature type="domain" description="DRBM" evidence="3">
    <location>
        <begin position="5"/>
        <end position="69"/>
    </location>
</feature>
<dbReference type="Gene3D" id="3.30.160.20">
    <property type="match status" value="2"/>
</dbReference>
<protein>
    <recommendedName>
        <fullName evidence="3">DRBM domain-containing protein</fullName>
    </recommendedName>
</protein>
<accession>A0A1B0C3Z0</accession>
<dbReference type="GO" id="GO:0070578">
    <property type="term" value="C:RISC-loading complex"/>
    <property type="evidence" value="ECO:0007669"/>
    <property type="project" value="TreeGrafter"/>
</dbReference>
<dbReference type="PROSITE" id="PS50137">
    <property type="entry name" value="DS_RBD"/>
    <property type="match status" value="2"/>
</dbReference>
<dbReference type="Proteomes" id="UP000092460">
    <property type="component" value="Unassembled WGS sequence"/>
</dbReference>
<evidence type="ECO:0000313" key="5">
    <source>
        <dbReference type="Proteomes" id="UP000092460"/>
    </source>
</evidence>
<dbReference type="GO" id="GO:0016442">
    <property type="term" value="C:RISC complex"/>
    <property type="evidence" value="ECO:0007669"/>
    <property type="project" value="TreeGrafter"/>
</dbReference>
<dbReference type="EMBL" id="JXJN01025190">
    <property type="status" value="NOT_ANNOTATED_CDS"/>
    <property type="molecule type" value="Genomic_DNA"/>
</dbReference>
<dbReference type="GO" id="GO:0070920">
    <property type="term" value="P:regulation of regulatory ncRNA processing"/>
    <property type="evidence" value="ECO:0007669"/>
    <property type="project" value="TreeGrafter"/>
</dbReference>